<dbReference type="PANTHER" id="PTHR10859">
    <property type="entry name" value="GLYCOSYL TRANSFERASE"/>
    <property type="match status" value="1"/>
</dbReference>
<dbReference type="SUPFAM" id="SSF53448">
    <property type="entry name" value="Nucleotide-diphospho-sugar transferases"/>
    <property type="match status" value="1"/>
</dbReference>
<dbReference type="AlphaFoldDB" id="A0A0R1QWK9"/>
<reference evidence="8 9" key="1">
    <citation type="journal article" date="2015" name="Genome Announc.">
        <title>Expanding the biotechnology potential of lactobacilli through comparative genomics of 213 strains and associated genera.</title>
        <authorList>
            <person name="Sun Z."/>
            <person name="Harris H.M."/>
            <person name="McCann A."/>
            <person name="Guo C."/>
            <person name="Argimon S."/>
            <person name="Zhang W."/>
            <person name="Yang X."/>
            <person name="Jeffery I.B."/>
            <person name="Cooney J.C."/>
            <person name="Kagawa T.F."/>
            <person name="Liu W."/>
            <person name="Song Y."/>
            <person name="Salvetti E."/>
            <person name="Wrobel A."/>
            <person name="Rasinkangas P."/>
            <person name="Parkhill J."/>
            <person name="Rea M.C."/>
            <person name="O'Sullivan O."/>
            <person name="Ritari J."/>
            <person name="Douillard F.P."/>
            <person name="Paul Ross R."/>
            <person name="Yang R."/>
            <person name="Briner A.E."/>
            <person name="Felis G.E."/>
            <person name="de Vos W.M."/>
            <person name="Barrangou R."/>
            <person name="Klaenhammer T.R."/>
            <person name="Caufield P.W."/>
            <person name="Cui Y."/>
            <person name="Zhang H."/>
            <person name="O'Toole P.W."/>
        </authorList>
    </citation>
    <scope>NUCLEOTIDE SEQUENCE [LARGE SCALE GENOMIC DNA]</scope>
    <source>
        <strain evidence="8 9">DSM 14500</strain>
    </source>
</reference>
<dbReference type="InterPro" id="IPR001173">
    <property type="entry name" value="Glyco_trans_2-like"/>
</dbReference>
<dbReference type="Pfam" id="PF04138">
    <property type="entry name" value="GtrA_DPMS_TM"/>
    <property type="match status" value="1"/>
</dbReference>
<evidence type="ECO:0000256" key="2">
    <source>
        <dbReference type="ARBA" id="ARBA00022692"/>
    </source>
</evidence>
<dbReference type="Gene3D" id="3.90.550.10">
    <property type="entry name" value="Spore Coat Polysaccharide Biosynthesis Protein SpsA, Chain A"/>
    <property type="match status" value="1"/>
</dbReference>
<evidence type="ECO:0000313" key="8">
    <source>
        <dbReference type="EMBL" id="KRL45576.1"/>
    </source>
</evidence>
<dbReference type="InterPro" id="IPR029044">
    <property type="entry name" value="Nucleotide-diphossugar_trans"/>
</dbReference>
<evidence type="ECO:0000256" key="1">
    <source>
        <dbReference type="ARBA" id="ARBA00004141"/>
    </source>
</evidence>
<proteinExistence type="predicted"/>
<organism evidence="8 9">
    <name type="scientific">Companilactobacillus mindensis DSM 14500</name>
    <dbReference type="NCBI Taxonomy" id="1423770"/>
    <lineage>
        <taxon>Bacteria</taxon>
        <taxon>Bacillati</taxon>
        <taxon>Bacillota</taxon>
        <taxon>Bacilli</taxon>
        <taxon>Lactobacillales</taxon>
        <taxon>Lactobacillaceae</taxon>
        <taxon>Companilactobacillus</taxon>
    </lineage>
</organism>
<dbReference type="EMBL" id="AZEZ01000010">
    <property type="protein sequence ID" value="KRL45576.1"/>
    <property type="molecule type" value="Genomic_DNA"/>
</dbReference>
<keyword evidence="4 5" id="KW-0472">Membrane</keyword>
<feature type="domain" description="Glycosyltransferase 2-like" evidence="6">
    <location>
        <begin position="6"/>
        <end position="137"/>
    </location>
</feature>
<evidence type="ECO:0000259" key="6">
    <source>
        <dbReference type="Pfam" id="PF00535"/>
    </source>
</evidence>
<dbReference type="RefSeq" id="WP_057887272.1">
    <property type="nucleotide sequence ID" value="NZ_AZEZ01000010.1"/>
</dbReference>
<dbReference type="Proteomes" id="UP000050872">
    <property type="component" value="Unassembled WGS sequence"/>
</dbReference>
<accession>A0A0R1QWK9</accession>
<evidence type="ECO:0000256" key="3">
    <source>
        <dbReference type="ARBA" id="ARBA00022989"/>
    </source>
</evidence>
<feature type="domain" description="GtrA/DPMS transmembrane" evidence="7">
    <location>
        <begin position="233"/>
        <end position="354"/>
    </location>
</feature>
<evidence type="ECO:0000256" key="4">
    <source>
        <dbReference type="ARBA" id="ARBA00023136"/>
    </source>
</evidence>
<keyword evidence="2 5" id="KW-0812">Transmembrane</keyword>
<name>A0A0R1QWK9_9LACO</name>
<feature type="transmembrane region" description="Helical" evidence="5">
    <location>
        <begin position="299"/>
        <end position="321"/>
    </location>
</feature>
<evidence type="ECO:0000256" key="5">
    <source>
        <dbReference type="SAM" id="Phobius"/>
    </source>
</evidence>
<dbReference type="GO" id="GO:0016020">
    <property type="term" value="C:membrane"/>
    <property type="evidence" value="ECO:0007669"/>
    <property type="project" value="UniProtKB-SubCell"/>
</dbReference>
<keyword evidence="3 5" id="KW-1133">Transmembrane helix</keyword>
<dbReference type="Pfam" id="PF00535">
    <property type="entry name" value="Glycos_transf_2"/>
    <property type="match status" value="1"/>
</dbReference>
<gene>
    <name evidence="8" type="ORF">FD29_GL000125</name>
</gene>
<dbReference type="GO" id="GO:0016740">
    <property type="term" value="F:transferase activity"/>
    <property type="evidence" value="ECO:0007669"/>
    <property type="project" value="UniProtKB-KW"/>
</dbReference>
<feature type="transmembrane region" description="Helical" evidence="5">
    <location>
        <begin position="327"/>
        <end position="346"/>
    </location>
</feature>
<comment type="caution">
    <text evidence="8">The sequence shown here is derived from an EMBL/GenBank/DDBJ whole genome shotgun (WGS) entry which is preliminary data.</text>
</comment>
<feature type="transmembrane region" description="Helical" evidence="5">
    <location>
        <begin position="231"/>
        <end position="253"/>
    </location>
</feature>
<dbReference type="GO" id="GO:0000271">
    <property type="term" value="P:polysaccharide biosynthetic process"/>
    <property type="evidence" value="ECO:0007669"/>
    <property type="project" value="InterPro"/>
</dbReference>
<dbReference type="GO" id="GO:0006487">
    <property type="term" value="P:protein N-linked glycosylation"/>
    <property type="evidence" value="ECO:0007669"/>
    <property type="project" value="TreeGrafter"/>
</dbReference>
<feature type="transmembrane region" description="Helical" evidence="5">
    <location>
        <begin position="259"/>
        <end position="278"/>
    </location>
</feature>
<evidence type="ECO:0000259" key="7">
    <source>
        <dbReference type="Pfam" id="PF04138"/>
    </source>
</evidence>
<evidence type="ECO:0000313" key="9">
    <source>
        <dbReference type="Proteomes" id="UP000050872"/>
    </source>
</evidence>
<keyword evidence="9" id="KW-1185">Reference proteome</keyword>
<dbReference type="PATRIC" id="fig|1423770.3.peg.124"/>
<keyword evidence="8" id="KW-0808">Transferase</keyword>
<dbReference type="InterPro" id="IPR007267">
    <property type="entry name" value="GtrA_DPMS_TM"/>
</dbReference>
<dbReference type="PANTHER" id="PTHR10859:SF114">
    <property type="entry name" value="DOLICHOL-PHOSPHATE MANNOSYLTRANSFERASE"/>
    <property type="match status" value="1"/>
</dbReference>
<dbReference type="OrthoDB" id="9810303at2"/>
<sequence>MLKVGILIPALNPDDKLIKLVENIYAKKNLKNLIQELIIVNDGSDPQHHKIFEQLSESDYPNLTILNHDHNRGKGAALKTGFKYIKNNFPALTGVATLDSDGQHTVEALSSCLDKFILNPSSLVIGVRHFTNSIPFRSQFGNVLTSNLVKLLTHQNISDTQTGLRVIPIQYAFELIDSPGDRFEFEFDMLLQAKKYDIIVVEQPIPTVYIDGNSSSHFRVIRDSISIYARFLKFAASGFISFIVDIALFYLVLFVIGNHVLNSILIATIVLRILSSVVNYSINHRVVFNHAGQRTFLKYGCLFVVQMFASGFFTNALTTLFPATNGQLMPTLAKMIVDFILFVISYQIQRDLIFKEVPRHV</sequence>
<comment type="subcellular location">
    <subcellularLocation>
        <location evidence="1">Membrane</location>
        <topology evidence="1">Multi-pass membrane protein</topology>
    </subcellularLocation>
</comment>
<dbReference type="CDD" id="cd04179">
    <property type="entry name" value="DPM_DPG-synthase_like"/>
    <property type="match status" value="1"/>
</dbReference>
<dbReference type="STRING" id="1423770.FD29_GL000125"/>
<protein>
    <submittedName>
        <fullName evidence="8">Glycosyltransferase-like protein</fullName>
    </submittedName>
</protein>